<dbReference type="PANTHER" id="PTHR23423">
    <property type="entry name" value="ORGANIC SOLUTE TRANSPORTER-RELATED"/>
    <property type="match status" value="1"/>
</dbReference>
<feature type="transmembrane region" description="Helical" evidence="5">
    <location>
        <begin position="87"/>
        <end position="104"/>
    </location>
</feature>
<reference evidence="6 7" key="1">
    <citation type="submission" date="2020-06" db="EMBL/GenBank/DDBJ databases">
        <title>The yeast mating-type switching endonuclease HO is a domesticated member of an unorthodox homing genetic element family.</title>
        <authorList>
            <person name="Coughlan A.Y."/>
            <person name="Lombardi L."/>
            <person name="Braun-Galleani S."/>
            <person name="Martos A.R."/>
            <person name="Galeote V."/>
            <person name="Bigey F."/>
            <person name="Dequin S."/>
            <person name="Byrne K.P."/>
            <person name="Wolfe K.H."/>
        </authorList>
    </citation>
    <scope>NUCLEOTIDE SEQUENCE [LARGE SCALE GENOMIC DNA]</scope>
    <source>
        <strain evidence="6 7">CBS764</strain>
    </source>
</reference>
<dbReference type="AlphaFoldDB" id="A0A7G3ZJU4"/>
<feature type="transmembrane region" description="Helical" evidence="5">
    <location>
        <begin position="219"/>
        <end position="238"/>
    </location>
</feature>
<keyword evidence="4 5" id="KW-0472">Membrane</keyword>
<organism evidence="6 7">
    <name type="scientific">Torulaspora globosa</name>
    <dbReference type="NCBI Taxonomy" id="48254"/>
    <lineage>
        <taxon>Eukaryota</taxon>
        <taxon>Fungi</taxon>
        <taxon>Dikarya</taxon>
        <taxon>Ascomycota</taxon>
        <taxon>Saccharomycotina</taxon>
        <taxon>Saccharomycetes</taxon>
        <taxon>Saccharomycetales</taxon>
        <taxon>Saccharomycetaceae</taxon>
        <taxon>Torulaspora</taxon>
    </lineage>
</organism>
<sequence length="430" mass="49673">MGNAVLSMLPEGHLPGWWQDLSFISSMVSLAISVAAITRHFQNYRKPSEQRLAIRVQLLVPIFSITCLAATLSPDISRLYLDPIREVYEAFVIYTFFSLLTLILGGEHRIITEICLEHIPSTHAIPLVGRFIRKIDLSDPADFLMVKRGILQYVWFKPVYCLLSLVCIIWSFPLLETILLVLYNISVTWSLYNLAIFWKCLYNDLKKFNPWSKFLCVKLIIFASYWQGIIIRILAHYGKLRSTKGFDTGYVYQNGLLCVEMIGFAILHWIAFPWTEYSSERLPQCARLKYWIAVRDCFGGGDLIWDFKYTLMGPSYYNYRNFEPFASSSQMARANSLSRMRRLNQGFRFEDQGQGSHWVDYGSILQTPDVKSASDEAADELSEWDDDIARERFISTDPNYPVVSDIGSIHRNSTDINQLRRDVNNRSSMT</sequence>
<proteinExistence type="predicted"/>
<accession>A0A7G3ZJU4</accession>
<comment type="subcellular location">
    <subcellularLocation>
        <location evidence="1">Membrane</location>
        <topology evidence="1">Multi-pass membrane protein</topology>
    </subcellularLocation>
</comment>
<dbReference type="Proteomes" id="UP000515788">
    <property type="component" value="Chromosome 6"/>
</dbReference>
<evidence type="ECO:0000313" key="7">
    <source>
        <dbReference type="Proteomes" id="UP000515788"/>
    </source>
</evidence>
<evidence type="ECO:0000256" key="2">
    <source>
        <dbReference type="ARBA" id="ARBA00022692"/>
    </source>
</evidence>
<gene>
    <name evidence="6" type="ORF">HG536_0F01050</name>
</gene>
<dbReference type="SMART" id="SM01417">
    <property type="entry name" value="Solute_trans_a"/>
    <property type="match status" value="1"/>
</dbReference>
<dbReference type="InterPro" id="IPR005178">
    <property type="entry name" value="Ostalpha/TMEM184C"/>
</dbReference>
<feature type="transmembrane region" description="Helical" evidence="5">
    <location>
        <begin position="16"/>
        <end position="37"/>
    </location>
</feature>
<evidence type="ECO:0000256" key="5">
    <source>
        <dbReference type="SAM" id="Phobius"/>
    </source>
</evidence>
<evidence type="ECO:0000256" key="3">
    <source>
        <dbReference type="ARBA" id="ARBA00022989"/>
    </source>
</evidence>
<keyword evidence="2 5" id="KW-0812">Transmembrane</keyword>
<feature type="transmembrane region" description="Helical" evidence="5">
    <location>
        <begin position="154"/>
        <end position="172"/>
    </location>
</feature>
<dbReference type="GO" id="GO:0016020">
    <property type="term" value="C:membrane"/>
    <property type="evidence" value="ECO:0007669"/>
    <property type="project" value="UniProtKB-SubCell"/>
</dbReference>
<dbReference type="GeneID" id="59326995"/>
<feature type="transmembrane region" description="Helical" evidence="5">
    <location>
        <begin position="58"/>
        <end position="81"/>
    </location>
</feature>
<dbReference type="OrthoDB" id="5348404at2759"/>
<dbReference type="RefSeq" id="XP_037140454.1">
    <property type="nucleotide sequence ID" value="XM_037284558.1"/>
</dbReference>
<feature type="transmembrane region" description="Helical" evidence="5">
    <location>
        <begin position="250"/>
        <end position="272"/>
    </location>
</feature>
<name>A0A7G3ZJU4_9SACH</name>
<protein>
    <submittedName>
        <fullName evidence="6">Uncharacterized protein</fullName>
    </submittedName>
</protein>
<evidence type="ECO:0000313" key="6">
    <source>
        <dbReference type="EMBL" id="QLL33780.1"/>
    </source>
</evidence>
<dbReference type="KEGG" id="tgb:HG536_0F01050"/>
<keyword evidence="3 5" id="KW-1133">Transmembrane helix</keyword>
<feature type="transmembrane region" description="Helical" evidence="5">
    <location>
        <begin position="178"/>
        <end position="198"/>
    </location>
</feature>
<dbReference type="Pfam" id="PF03619">
    <property type="entry name" value="Solute_trans_a"/>
    <property type="match status" value="1"/>
</dbReference>
<dbReference type="EMBL" id="CP059251">
    <property type="protein sequence ID" value="QLL33780.1"/>
    <property type="molecule type" value="Genomic_DNA"/>
</dbReference>
<evidence type="ECO:0000256" key="4">
    <source>
        <dbReference type="ARBA" id="ARBA00023136"/>
    </source>
</evidence>
<evidence type="ECO:0000256" key="1">
    <source>
        <dbReference type="ARBA" id="ARBA00004141"/>
    </source>
</evidence>
<keyword evidence="7" id="KW-1185">Reference proteome</keyword>